<gene>
    <name evidence="2" type="ORF">Bca52824_090217</name>
</gene>
<dbReference type="OrthoDB" id="1068153at2759"/>
<feature type="region of interest" description="Disordered" evidence="1">
    <location>
        <begin position="1"/>
        <end position="20"/>
    </location>
</feature>
<evidence type="ECO:0000313" key="2">
    <source>
        <dbReference type="EMBL" id="KAG2241644.1"/>
    </source>
</evidence>
<organism evidence="2 3">
    <name type="scientific">Brassica carinata</name>
    <name type="common">Ethiopian mustard</name>
    <name type="synonym">Abyssinian cabbage</name>
    <dbReference type="NCBI Taxonomy" id="52824"/>
    <lineage>
        <taxon>Eukaryota</taxon>
        <taxon>Viridiplantae</taxon>
        <taxon>Streptophyta</taxon>
        <taxon>Embryophyta</taxon>
        <taxon>Tracheophyta</taxon>
        <taxon>Spermatophyta</taxon>
        <taxon>Magnoliopsida</taxon>
        <taxon>eudicotyledons</taxon>
        <taxon>Gunneridae</taxon>
        <taxon>Pentapetalae</taxon>
        <taxon>rosids</taxon>
        <taxon>malvids</taxon>
        <taxon>Brassicales</taxon>
        <taxon>Brassicaceae</taxon>
        <taxon>Brassiceae</taxon>
        <taxon>Brassica</taxon>
    </lineage>
</organism>
<dbReference type="AlphaFoldDB" id="A0A8X7P1H4"/>
<evidence type="ECO:0000256" key="1">
    <source>
        <dbReference type="SAM" id="MobiDB-lite"/>
    </source>
</evidence>
<sequence>MTKGSSSSSSSVLPRSLAAPTCRCSRPTVVFVSWTDDNPGRRFNRCEVHGFVSWVDTADPTEWQKTSLIDARDQIRRYKRETSHEL</sequence>
<feature type="compositionally biased region" description="Low complexity" evidence="1">
    <location>
        <begin position="1"/>
        <end position="11"/>
    </location>
</feature>
<comment type="caution">
    <text evidence="2">The sequence shown here is derived from an EMBL/GenBank/DDBJ whole genome shotgun (WGS) entry which is preliminary data.</text>
</comment>
<accession>A0A8X7P1H4</accession>
<dbReference type="EMBL" id="JAAMPC010000864">
    <property type="protein sequence ID" value="KAG2241644.1"/>
    <property type="molecule type" value="Genomic_DNA"/>
</dbReference>
<dbReference type="PANTHER" id="PTHR33248">
    <property type="entry name" value="ZINC ION-BINDING PROTEIN"/>
    <property type="match status" value="1"/>
</dbReference>
<reference evidence="2 3" key="1">
    <citation type="submission" date="2020-02" db="EMBL/GenBank/DDBJ databases">
        <authorList>
            <person name="Ma Q."/>
            <person name="Huang Y."/>
            <person name="Song X."/>
            <person name="Pei D."/>
        </authorList>
    </citation>
    <scope>NUCLEOTIDE SEQUENCE [LARGE SCALE GENOMIC DNA]</scope>
    <source>
        <strain evidence="2">Sxm20200214</strain>
        <tissue evidence="2">Leaf</tissue>
    </source>
</reference>
<protein>
    <submittedName>
        <fullName evidence="2">Uncharacterized protein</fullName>
    </submittedName>
</protein>
<keyword evidence="3" id="KW-1185">Reference proteome</keyword>
<proteinExistence type="predicted"/>
<evidence type="ECO:0000313" key="3">
    <source>
        <dbReference type="Proteomes" id="UP000886595"/>
    </source>
</evidence>
<name>A0A8X7P1H4_BRACI</name>
<dbReference type="Proteomes" id="UP000886595">
    <property type="component" value="Unassembled WGS sequence"/>
</dbReference>